<evidence type="ECO:0000313" key="1">
    <source>
        <dbReference type="EMBL" id="KII71771.1"/>
    </source>
</evidence>
<dbReference type="Proteomes" id="UP000031668">
    <property type="component" value="Unassembled WGS sequence"/>
</dbReference>
<dbReference type="OMA" id="CERIIQP"/>
<accession>A0A0C2MWQ8</accession>
<dbReference type="OrthoDB" id="5979044at2759"/>
<dbReference type="PANTHER" id="PTHR47163">
    <property type="entry name" value="DDE_TNP_IS1595 DOMAIN-CONTAINING PROTEIN"/>
    <property type="match status" value="1"/>
</dbReference>
<sequence length="273" mass="32069">MKLLEIIEICSSQEGLIHYLRSKNLLSNGERCPKCRQSMVLINNDDSKSKDGQVWRCFKSKCDKARSVRHRSFFKRSKLSLGKLLMILHLWAKQYPLILIQEDFDFSKQTIIDWARFCRDLCVEYFINNMHTKIGGSSKIVEIDESLLVRRKYNTGRLLKQQWMFGGIERSSEGERRFFIEFVDERTEEVLSEIILRRIDSGTKIISDGWKASKSCKTWFCQRVRGCGKKKLICKKNSLPLIIQKNGFWLCCWTLEVLKYGEKSACSVLDFYQ</sequence>
<dbReference type="AlphaFoldDB" id="A0A0C2MWQ8"/>
<comment type="caution">
    <text evidence="1">The sequence shown here is derived from an EMBL/GenBank/DDBJ whole genome shotgun (WGS) entry which is preliminary data.</text>
</comment>
<proteinExistence type="predicted"/>
<evidence type="ECO:0000313" key="2">
    <source>
        <dbReference type="Proteomes" id="UP000031668"/>
    </source>
</evidence>
<protein>
    <recommendedName>
        <fullName evidence="3">ISXO2-like transposase domain-containing protein</fullName>
    </recommendedName>
</protein>
<dbReference type="InterPro" id="IPR053164">
    <property type="entry name" value="IS1016-like_transposase"/>
</dbReference>
<name>A0A0C2MWQ8_THEKT</name>
<dbReference type="PANTHER" id="PTHR47163:SF2">
    <property type="entry name" value="SI:DKEY-17M8.2"/>
    <property type="match status" value="1"/>
</dbReference>
<organism evidence="1 2">
    <name type="scientific">Thelohanellus kitauei</name>
    <name type="common">Myxosporean</name>
    <dbReference type="NCBI Taxonomy" id="669202"/>
    <lineage>
        <taxon>Eukaryota</taxon>
        <taxon>Metazoa</taxon>
        <taxon>Cnidaria</taxon>
        <taxon>Myxozoa</taxon>
        <taxon>Myxosporea</taxon>
        <taxon>Bivalvulida</taxon>
        <taxon>Platysporina</taxon>
        <taxon>Myxobolidae</taxon>
        <taxon>Thelohanellus</taxon>
    </lineage>
</organism>
<gene>
    <name evidence="1" type="ORF">RF11_12429</name>
</gene>
<evidence type="ECO:0008006" key="3">
    <source>
        <dbReference type="Google" id="ProtNLM"/>
    </source>
</evidence>
<reference evidence="1 2" key="1">
    <citation type="journal article" date="2014" name="Genome Biol. Evol.">
        <title>The genome of the myxosporean Thelohanellus kitauei shows adaptations to nutrient acquisition within its fish host.</title>
        <authorList>
            <person name="Yang Y."/>
            <person name="Xiong J."/>
            <person name="Zhou Z."/>
            <person name="Huo F."/>
            <person name="Miao W."/>
            <person name="Ran C."/>
            <person name="Liu Y."/>
            <person name="Zhang J."/>
            <person name="Feng J."/>
            <person name="Wang M."/>
            <person name="Wang M."/>
            <person name="Wang L."/>
            <person name="Yao B."/>
        </authorList>
    </citation>
    <scope>NUCLEOTIDE SEQUENCE [LARGE SCALE GENOMIC DNA]</scope>
    <source>
        <strain evidence="1">Wuqing</strain>
    </source>
</reference>
<keyword evidence="2" id="KW-1185">Reference proteome</keyword>
<dbReference type="EMBL" id="JWZT01001618">
    <property type="protein sequence ID" value="KII71771.1"/>
    <property type="molecule type" value="Genomic_DNA"/>
</dbReference>